<dbReference type="Proteomes" id="UP000318571">
    <property type="component" value="Chromosome 8"/>
</dbReference>
<evidence type="ECO:0000313" key="2">
    <source>
        <dbReference type="EMBL" id="TRY61915.1"/>
    </source>
</evidence>
<sequence>DDELLKIVNEAWDEAWEIVNSEDGWKEEKKSEQGDVVVSKKNKKGKKIYRVKAKMEIAPAKLIEHLKDTEKMCEWNTTLTEHKLLRKLNDKVAISYQVTAAGGPNGVVSARDFIFIFKNEYKGDAYVQGGCSVDIPGPKSSKVVRAWNGPGAQIVRPIPGKDNECEFIWLMDCEYKGWIPSSILDLAMPVAQLQFVDCVRKLAKDIKEGKK</sequence>
<organism evidence="2 3">
    <name type="scientific">Tigriopus californicus</name>
    <name type="common">Marine copepod</name>
    <dbReference type="NCBI Taxonomy" id="6832"/>
    <lineage>
        <taxon>Eukaryota</taxon>
        <taxon>Metazoa</taxon>
        <taxon>Ecdysozoa</taxon>
        <taxon>Arthropoda</taxon>
        <taxon>Crustacea</taxon>
        <taxon>Multicrustacea</taxon>
        <taxon>Hexanauplia</taxon>
        <taxon>Copepoda</taxon>
        <taxon>Harpacticoida</taxon>
        <taxon>Harpacticidae</taxon>
        <taxon>Tigriopus</taxon>
    </lineage>
</organism>
<dbReference type="GO" id="GO:0031902">
    <property type="term" value="C:late endosome membrane"/>
    <property type="evidence" value="ECO:0007669"/>
    <property type="project" value="TreeGrafter"/>
</dbReference>
<dbReference type="OMA" id="WNPGISK"/>
<dbReference type="SMART" id="SM00234">
    <property type="entry name" value="START"/>
    <property type="match status" value="1"/>
</dbReference>
<dbReference type="GO" id="GO:0005789">
    <property type="term" value="C:endoplasmic reticulum membrane"/>
    <property type="evidence" value="ECO:0007669"/>
    <property type="project" value="TreeGrafter"/>
</dbReference>
<evidence type="ECO:0000259" key="1">
    <source>
        <dbReference type="PROSITE" id="PS50848"/>
    </source>
</evidence>
<dbReference type="GO" id="GO:0015485">
    <property type="term" value="F:cholesterol binding"/>
    <property type="evidence" value="ECO:0007669"/>
    <property type="project" value="TreeGrafter"/>
</dbReference>
<dbReference type="GO" id="GO:0099044">
    <property type="term" value="P:vesicle tethering to endoplasmic reticulum"/>
    <property type="evidence" value="ECO:0007669"/>
    <property type="project" value="TreeGrafter"/>
</dbReference>
<protein>
    <recommendedName>
        <fullName evidence="1">START domain-containing protein</fullName>
    </recommendedName>
</protein>
<dbReference type="SUPFAM" id="SSF55961">
    <property type="entry name" value="Bet v1-like"/>
    <property type="match status" value="1"/>
</dbReference>
<feature type="non-terminal residue" evidence="2">
    <location>
        <position position="1"/>
    </location>
</feature>
<dbReference type="InterPro" id="IPR023393">
    <property type="entry name" value="START-like_dom_sf"/>
</dbReference>
<dbReference type="PANTHER" id="PTHR46121:SF1">
    <property type="entry name" value="STARD3 N-TERMINAL-LIKE PROTEIN"/>
    <property type="match status" value="1"/>
</dbReference>
<evidence type="ECO:0000313" key="3">
    <source>
        <dbReference type="Proteomes" id="UP000318571"/>
    </source>
</evidence>
<dbReference type="Gene3D" id="3.30.530.20">
    <property type="match status" value="1"/>
</dbReference>
<gene>
    <name evidence="2" type="ORF">TCAL_16265</name>
</gene>
<proteinExistence type="predicted"/>
<dbReference type="GO" id="GO:0140284">
    <property type="term" value="C:endoplasmic reticulum-endosome membrane contact site"/>
    <property type="evidence" value="ECO:0007669"/>
    <property type="project" value="TreeGrafter"/>
</dbReference>
<name>A0A553N924_TIGCA</name>
<dbReference type="GO" id="GO:0030301">
    <property type="term" value="P:cholesterol transport"/>
    <property type="evidence" value="ECO:0007669"/>
    <property type="project" value="TreeGrafter"/>
</dbReference>
<dbReference type="AlphaFoldDB" id="A0A553N924"/>
<keyword evidence="3" id="KW-1185">Reference proteome</keyword>
<reference evidence="2 3" key="1">
    <citation type="journal article" date="2018" name="Nat. Ecol. Evol.">
        <title>Genomic signatures of mitonuclear coevolution across populations of Tigriopus californicus.</title>
        <authorList>
            <person name="Barreto F.S."/>
            <person name="Watson E.T."/>
            <person name="Lima T.G."/>
            <person name="Willett C.S."/>
            <person name="Edmands S."/>
            <person name="Li W."/>
            <person name="Burton R.S."/>
        </authorList>
    </citation>
    <scope>NUCLEOTIDE SEQUENCE [LARGE SCALE GENOMIC DNA]</scope>
    <source>
        <strain evidence="2 3">San Diego</strain>
    </source>
</reference>
<dbReference type="GO" id="GO:0005765">
    <property type="term" value="C:lysosomal membrane"/>
    <property type="evidence" value="ECO:0007669"/>
    <property type="project" value="TreeGrafter"/>
</dbReference>
<comment type="caution">
    <text evidence="2">The sequence shown here is derived from an EMBL/GenBank/DDBJ whole genome shotgun (WGS) entry which is preliminary data.</text>
</comment>
<dbReference type="InterPro" id="IPR002913">
    <property type="entry name" value="START_lipid-bd_dom"/>
</dbReference>
<dbReference type="PROSITE" id="PS50848">
    <property type="entry name" value="START"/>
    <property type="match status" value="1"/>
</dbReference>
<feature type="domain" description="START" evidence="1">
    <location>
        <begin position="21"/>
        <end position="208"/>
    </location>
</feature>
<dbReference type="PANTHER" id="PTHR46121">
    <property type="entry name" value="STEROIDOGENIC ACUTE REGULATORY PROTEIN-LIKE"/>
    <property type="match status" value="1"/>
</dbReference>
<dbReference type="STRING" id="6832.A0A553N924"/>
<dbReference type="Pfam" id="PF01852">
    <property type="entry name" value="START"/>
    <property type="match status" value="1"/>
</dbReference>
<dbReference type="InterPro" id="IPR000799">
    <property type="entry name" value="StAR-like"/>
</dbReference>
<dbReference type="InterPro" id="IPR051869">
    <property type="entry name" value="STARD3"/>
</dbReference>
<dbReference type="EMBL" id="VCGU01000459">
    <property type="protein sequence ID" value="TRY61915.1"/>
    <property type="molecule type" value="Genomic_DNA"/>
</dbReference>
<dbReference type="PRINTS" id="PR00978">
    <property type="entry name" value="STARPROTEIN"/>
</dbReference>
<accession>A0A553N924</accession>